<dbReference type="OrthoDB" id="534101at2759"/>
<dbReference type="SUPFAM" id="SSF53448">
    <property type="entry name" value="Nucleotide-diphospho-sugar transferases"/>
    <property type="match status" value="1"/>
</dbReference>
<evidence type="ECO:0000256" key="4">
    <source>
        <dbReference type="ARBA" id="ARBA00022679"/>
    </source>
</evidence>
<reference evidence="11" key="1">
    <citation type="journal article" date="2020" name="bioRxiv">
        <title>Comparative genomics of Chlamydomonas.</title>
        <authorList>
            <person name="Craig R.J."/>
            <person name="Hasan A.R."/>
            <person name="Ness R.W."/>
            <person name="Keightley P.D."/>
        </authorList>
    </citation>
    <scope>NUCLEOTIDE SEQUENCE</scope>
    <source>
        <strain evidence="11">CCAP 11/70</strain>
    </source>
</reference>
<keyword evidence="8" id="KW-0333">Golgi apparatus</keyword>
<evidence type="ECO:0000313" key="12">
    <source>
        <dbReference type="Proteomes" id="UP000612055"/>
    </source>
</evidence>
<dbReference type="GO" id="GO:0046354">
    <property type="term" value="P:mannan biosynthetic process"/>
    <property type="evidence" value="ECO:0007669"/>
    <property type="project" value="TreeGrafter"/>
</dbReference>
<dbReference type="EMBL" id="JAEHOE010000001">
    <property type="protein sequence ID" value="KAG2501658.1"/>
    <property type="molecule type" value="Genomic_DNA"/>
</dbReference>
<keyword evidence="5" id="KW-0812">Transmembrane</keyword>
<comment type="subcellular location">
    <subcellularLocation>
        <location evidence="10">Endomembrane system</location>
        <topology evidence="10">Single-pass membrane protein</topology>
    </subcellularLocation>
    <subcellularLocation>
        <location evidence="1">Golgi apparatus membrane</location>
    </subcellularLocation>
    <subcellularLocation>
        <location evidence="2">Membrane</location>
        <topology evidence="2">Single-pass type II membrane protein</topology>
    </subcellularLocation>
</comment>
<accession>A0A836C6Y2</accession>
<dbReference type="InterPro" id="IPR029044">
    <property type="entry name" value="Nucleotide-diphossugar_trans"/>
</dbReference>
<dbReference type="Pfam" id="PF11051">
    <property type="entry name" value="Mannosyl_trans3"/>
    <property type="match status" value="2"/>
</dbReference>
<dbReference type="PANTHER" id="PTHR31646">
    <property type="entry name" value="ALPHA-1,2-MANNOSYLTRANSFERASE MNN2"/>
    <property type="match status" value="1"/>
</dbReference>
<protein>
    <submittedName>
        <fullName evidence="11">Uncharacterized protein</fullName>
    </submittedName>
</protein>
<dbReference type="InterPro" id="IPR022751">
    <property type="entry name" value="Alpha_mannosyltransferase"/>
</dbReference>
<dbReference type="PANTHER" id="PTHR31646:SF1">
    <property type="entry name" value="ALPHA-1,2-MANNOSYLTRANSFERASE MNN2"/>
    <property type="match status" value="1"/>
</dbReference>
<keyword evidence="12" id="KW-1185">Reference proteome</keyword>
<gene>
    <name evidence="11" type="ORF">HYH03_000162</name>
</gene>
<keyword evidence="4" id="KW-0808">Transferase</keyword>
<evidence type="ECO:0000256" key="9">
    <source>
        <dbReference type="ARBA" id="ARBA00023136"/>
    </source>
</evidence>
<keyword evidence="7" id="KW-1133">Transmembrane helix</keyword>
<comment type="caution">
    <text evidence="11">The sequence shown here is derived from an EMBL/GenBank/DDBJ whole genome shotgun (WGS) entry which is preliminary data.</text>
</comment>
<evidence type="ECO:0000256" key="10">
    <source>
        <dbReference type="ARBA" id="ARBA00037847"/>
    </source>
</evidence>
<name>A0A836C6Y2_9CHLO</name>
<proteinExistence type="inferred from homology"/>
<evidence type="ECO:0000256" key="2">
    <source>
        <dbReference type="ARBA" id="ARBA00004606"/>
    </source>
</evidence>
<dbReference type="GO" id="GO:0000026">
    <property type="term" value="F:alpha-1,2-mannosyltransferase activity"/>
    <property type="evidence" value="ECO:0007669"/>
    <property type="project" value="TreeGrafter"/>
</dbReference>
<evidence type="ECO:0000256" key="7">
    <source>
        <dbReference type="ARBA" id="ARBA00022989"/>
    </source>
</evidence>
<organism evidence="11 12">
    <name type="scientific">Edaphochlamys debaryana</name>
    <dbReference type="NCBI Taxonomy" id="47281"/>
    <lineage>
        <taxon>Eukaryota</taxon>
        <taxon>Viridiplantae</taxon>
        <taxon>Chlorophyta</taxon>
        <taxon>core chlorophytes</taxon>
        <taxon>Chlorophyceae</taxon>
        <taxon>CS clade</taxon>
        <taxon>Chlamydomonadales</taxon>
        <taxon>Chlamydomonadales incertae sedis</taxon>
        <taxon>Edaphochlamys</taxon>
    </lineage>
</organism>
<evidence type="ECO:0000256" key="5">
    <source>
        <dbReference type="ARBA" id="ARBA00022692"/>
    </source>
</evidence>
<keyword evidence="9" id="KW-0472">Membrane</keyword>
<evidence type="ECO:0000256" key="6">
    <source>
        <dbReference type="ARBA" id="ARBA00022968"/>
    </source>
</evidence>
<evidence type="ECO:0000313" key="11">
    <source>
        <dbReference type="EMBL" id="KAG2501658.1"/>
    </source>
</evidence>
<comment type="similarity">
    <text evidence="3">Belongs to the MNN1/MNT family.</text>
</comment>
<keyword evidence="6" id="KW-0735">Signal-anchor</keyword>
<evidence type="ECO:0000256" key="1">
    <source>
        <dbReference type="ARBA" id="ARBA00004394"/>
    </source>
</evidence>
<evidence type="ECO:0000256" key="3">
    <source>
        <dbReference type="ARBA" id="ARBA00009105"/>
    </source>
</evidence>
<dbReference type="Proteomes" id="UP000612055">
    <property type="component" value="Unassembled WGS sequence"/>
</dbReference>
<dbReference type="GO" id="GO:0000139">
    <property type="term" value="C:Golgi membrane"/>
    <property type="evidence" value="ECO:0007669"/>
    <property type="project" value="UniProtKB-SubCell"/>
</dbReference>
<sequence length="612" mass="67511">MTCGSHRFRCSDKCATLGLDPSGELPLPEPLRECTEADAYDLRKMLPEWVAVSEAEASAATALSATLTSGTGTAGTAGSGLTAADRLTRSALETLGGSSDAGALGSHSARKAESIWQVVDALAAKHDPGDVTVPGPRTNKVDWVMEGRLMPERDILSLQRTMSGLLSDLPPFPDVHAAEADSVLAAEAGTSTAVAEAVAREPVFRGRGVVMVGGGLRYMVPAWVALHVLRKSGCLLPVEIWFPVEEFPPPELEAALAKLGAVARRLDARDLGQKGYGVKVAALLLSSFREVLFLDSDNVVLRDPTYLFDSLPYRQTGAMLWPDFWDSTAAAELPRILNLTKRDVPRGTHESGQMVIDKSRHWRGLLVAAYMNMYGGIFAELLSCYVGKGDKETFAYGMLAAGEPMWVSPVPAGSAGVRSTVCAPPGRGAVCRLQYMGNTMVQHDPDGAPLFFHTNYHKWDLALPASFDAWNRRWQTLQPGLRSVVDYLYTNDSSAVGYDVERFVYDALRGMRCAPWFPAYSVTRKRMGDKPFAPLDGFHPMSDYLTFRDLYRAGWKGNLAQLAYPPLGWRDHLAAWWYGGPRWRLRPYERSFCRLRKKIFPKWPKFLRCKHF</sequence>
<evidence type="ECO:0000256" key="8">
    <source>
        <dbReference type="ARBA" id="ARBA00023034"/>
    </source>
</evidence>
<dbReference type="AlphaFoldDB" id="A0A836C6Y2"/>